<dbReference type="SUPFAM" id="SSF52540">
    <property type="entry name" value="P-loop containing nucleoside triphosphate hydrolases"/>
    <property type="match status" value="1"/>
</dbReference>
<comment type="pathway">
    <text evidence="1">Carbohydrate acid metabolism.</text>
</comment>
<gene>
    <name evidence="10" type="ORF">NP064_00700</name>
</gene>
<dbReference type="PANTHER" id="PTHR43442:SF3">
    <property type="entry name" value="GLUCONOKINASE-RELATED"/>
    <property type="match status" value="1"/>
</dbReference>
<dbReference type="EC" id="2.7.1.12" evidence="3 9"/>
<keyword evidence="7 9" id="KW-0067">ATP-binding</keyword>
<dbReference type="NCBIfam" id="TIGR01313">
    <property type="entry name" value="therm_gnt_kin"/>
    <property type="match status" value="1"/>
</dbReference>
<sequence length="171" mass="18183">MADVQHVVVMGVSGSGKTTVARLVADRLQRPFLEADDLHPAGNVAKMAAGIPLTDEDRAPWLRSLRDWLAAQTRAGEPSVMTCSALKVAYRDVLREGGPVLFAHLNVTDEILAQRMGRRTGHFMPPTLLASQLATLEPLLPTEAGFTLDATGSADELSAAIADRVLATSGV</sequence>
<proteinExistence type="inferred from homology"/>
<evidence type="ECO:0000256" key="3">
    <source>
        <dbReference type="ARBA" id="ARBA00012054"/>
    </source>
</evidence>
<comment type="catalytic activity">
    <reaction evidence="8 9">
        <text>D-gluconate + ATP = 6-phospho-D-gluconate + ADP + H(+)</text>
        <dbReference type="Rhea" id="RHEA:19433"/>
        <dbReference type="ChEBI" id="CHEBI:15378"/>
        <dbReference type="ChEBI" id="CHEBI:18391"/>
        <dbReference type="ChEBI" id="CHEBI:30616"/>
        <dbReference type="ChEBI" id="CHEBI:58759"/>
        <dbReference type="ChEBI" id="CHEBI:456216"/>
        <dbReference type="EC" id="2.7.1.12"/>
    </reaction>
</comment>
<evidence type="ECO:0000256" key="8">
    <source>
        <dbReference type="ARBA" id="ARBA00048090"/>
    </source>
</evidence>
<dbReference type="CDD" id="cd02021">
    <property type="entry name" value="GntK"/>
    <property type="match status" value="1"/>
</dbReference>
<reference evidence="10 11" key="1">
    <citation type="submission" date="2022-07" db="EMBL/GenBank/DDBJ databases">
        <title>Novel species in genus cellulomonas.</title>
        <authorList>
            <person name="Ye L."/>
        </authorList>
    </citation>
    <scope>NUCLEOTIDE SEQUENCE [LARGE SCALE GENOMIC DNA]</scope>
    <source>
        <strain evidence="11">zg-Y338</strain>
    </source>
</reference>
<name>A0ABY5L1S9_9CELL</name>
<dbReference type="PANTHER" id="PTHR43442">
    <property type="entry name" value="GLUCONOKINASE-RELATED"/>
    <property type="match status" value="1"/>
</dbReference>
<protein>
    <recommendedName>
        <fullName evidence="3 9">Gluconokinase</fullName>
        <ecNumber evidence="3 9">2.7.1.12</ecNumber>
    </recommendedName>
</protein>
<dbReference type="InterPro" id="IPR027417">
    <property type="entry name" value="P-loop_NTPase"/>
</dbReference>
<dbReference type="Proteomes" id="UP001316189">
    <property type="component" value="Chromosome"/>
</dbReference>
<dbReference type="InterPro" id="IPR006001">
    <property type="entry name" value="Therm_gnt_kin"/>
</dbReference>
<dbReference type="RefSeq" id="WP_227568418.1">
    <property type="nucleotide sequence ID" value="NZ_CP101988.1"/>
</dbReference>
<keyword evidence="5 9" id="KW-0547">Nucleotide-binding</keyword>
<comment type="similarity">
    <text evidence="2 9">Belongs to the gluconokinase GntK/GntV family.</text>
</comment>
<dbReference type="Pfam" id="PF01202">
    <property type="entry name" value="SKI"/>
    <property type="match status" value="1"/>
</dbReference>
<keyword evidence="6 9" id="KW-0418">Kinase</keyword>
<dbReference type="InterPro" id="IPR031322">
    <property type="entry name" value="Shikimate/glucono_kinase"/>
</dbReference>
<evidence type="ECO:0000256" key="5">
    <source>
        <dbReference type="ARBA" id="ARBA00022741"/>
    </source>
</evidence>
<dbReference type="Gene3D" id="3.40.50.300">
    <property type="entry name" value="P-loop containing nucleotide triphosphate hydrolases"/>
    <property type="match status" value="1"/>
</dbReference>
<accession>A0ABY5L1S9</accession>
<dbReference type="EMBL" id="CP101988">
    <property type="protein sequence ID" value="UUI75487.1"/>
    <property type="molecule type" value="Genomic_DNA"/>
</dbReference>
<evidence type="ECO:0000256" key="4">
    <source>
        <dbReference type="ARBA" id="ARBA00022679"/>
    </source>
</evidence>
<organism evidence="10 11">
    <name type="scientific">Cellulomonas chengniuliangii</name>
    <dbReference type="NCBI Taxonomy" id="2968084"/>
    <lineage>
        <taxon>Bacteria</taxon>
        <taxon>Bacillati</taxon>
        <taxon>Actinomycetota</taxon>
        <taxon>Actinomycetes</taxon>
        <taxon>Micrococcales</taxon>
        <taxon>Cellulomonadaceae</taxon>
        <taxon>Cellulomonas</taxon>
    </lineage>
</organism>
<evidence type="ECO:0000256" key="6">
    <source>
        <dbReference type="ARBA" id="ARBA00022777"/>
    </source>
</evidence>
<evidence type="ECO:0000256" key="1">
    <source>
        <dbReference type="ARBA" id="ARBA00004761"/>
    </source>
</evidence>
<keyword evidence="4 9" id="KW-0808">Transferase</keyword>
<evidence type="ECO:0000313" key="10">
    <source>
        <dbReference type="EMBL" id="UUI75487.1"/>
    </source>
</evidence>
<evidence type="ECO:0000256" key="2">
    <source>
        <dbReference type="ARBA" id="ARBA00008420"/>
    </source>
</evidence>
<evidence type="ECO:0000256" key="7">
    <source>
        <dbReference type="ARBA" id="ARBA00022840"/>
    </source>
</evidence>
<evidence type="ECO:0000256" key="9">
    <source>
        <dbReference type="RuleBase" id="RU363066"/>
    </source>
</evidence>
<evidence type="ECO:0000313" key="11">
    <source>
        <dbReference type="Proteomes" id="UP001316189"/>
    </source>
</evidence>
<keyword evidence="11" id="KW-1185">Reference proteome</keyword>